<comment type="caution">
    <text evidence="1">The sequence shown here is derived from an EMBL/GenBank/DDBJ whole genome shotgun (WGS) entry which is preliminary data.</text>
</comment>
<dbReference type="RefSeq" id="WP_274042032.1">
    <property type="nucleotide sequence ID" value="NZ_JANCPR020000021.1"/>
</dbReference>
<dbReference type="Proteomes" id="UP001214441">
    <property type="component" value="Unassembled WGS sequence"/>
</dbReference>
<proteinExistence type="predicted"/>
<accession>A0ABT6ZZL1</accession>
<name>A0ABT6ZZL1_9ACTN</name>
<organism evidence="1 2">
    <name type="scientific">Streptomyces iconiensis</name>
    <dbReference type="NCBI Taxonomy" id="1384038"/>
    <lineage>
        <taxon>Bacteria</taxon>
        <taxon>Bacillati</taxon>
        <taxon>Actinomycetota</taxon>
        <taxon>Actinomycetes</taxon>
        <taxon>Kitasatosporales</taxon>
        <taxon>Streptomycetaceae</taxon>
        <taxon>Streptomyces</taxon>
    </lineage>
</organism>
<dbReference type="EMBL" id="JANCPR020000021">
    <property type="protein sequence ID" value="MDJ1134511.1"/>
    <property type="molecule type" value="Genomic_DNA"/>
</dbReference>
<gene>
    <name evidence="1" type="ORF">NMN56_021585</name>
</gene>
<reference evidence="1 2" key="1">
    <citation type="submission" date="2023-05" db="EMBL/GenBank/DDBJ databases">
        <title>Streptantibioticus silvisoli sp. nov., acidotolerant actinomycetes 1 from pine litter.</title>
        <authorList>
            <person name="Swiecimska M."/>
            <person name="Golinska P."/>
            <person name="Sangal V."/>
            <person name="Wachnowicz B."/>
            <person name="Goodfellow M."/>
        </authorList>
    </citation>
    <scope>NUCLEOTIDE SEQUENCE [LARGE SCALE GENOMIC DNA]</scope>
    <source>
        <strain evidence="1 2">DSM 42109</strain>
    </source>
</reference>
<evidence type="ECO:0000313" key="1">
    <source>
        <dbReference type="EMBL" id="MDJ1134511.1"/>
    </source>
</evidence>
<keyword evidence="2" id="KW-1185">Reference proteome</keyword>
<evidence type="ECO:0000313" key="2">
    <source>
        <dbReference type="Proteomes" id="UP001214441"/>
    </source>
</evidence>
<protein>
    <submittedName>
        <fullName evidence="1">Uncharacterized protein</fullName>
    </submittedName>
</protein>
<sequence>MGSLVAGTTAGEVLTHFLVSQAAQSAYESWREDERYKSDVVPCVLAHKTRVAYRLIPDDVERACQATKKPGGHALGWVKKADADRVPAIADWNPPFAFGYLFHRMLETGGRIPEWRDVSRYISNHPDGVHVLGSAIRRAHADHDATYGRQLVEDAIQWRLGNAYYSFLRELHVLSHLRARGLDAQVHPLADALFRVDAWCGNRVLCLYIGNKAYRNEHEGRKKEAVAILGAQNFEFDVINLPPATTYGEVHLPTTSDIEEHLRRLLASG</sequence>